<dbReference type="Pfam" id="PF04932">
    <property type="entry name" value="Wzy_C"/>
    <property type="match status" value="1"/>
</dbReference>
<evidence type="ECO:0000313" key="8">
    <source>
        <dbReference type="EMBL" id="MBI0555615.1"/>
    </source>
</evidence>
<sequence length="410" mass="46277">MNFLTNEKAIKNFSSLIYTSLIISLIAMIFDVKLASKIFNTIGIISTILLLLNRRRIKKENILIPLSMFFLCVTNLIWEQIYKNGESEIIGLYHSYHNVMKILFLGSSLTLFVMTFSSKHTLSKKALNIIYTIPFFLLLYYLLSEPEIRFSISDRIATSSAYMISFIGILTSQYILLKTEKNNLLFYFINHITFFIIILLTGTRAAILAYPFLSAIVLIPVILKDKKINLKLIALFIMVNIICLVACQKTIISRSENLISDINMYNQSNSESSVGARIAVYRSGLTSFIHAPMGQSAESRQLDIQKQAEENPSLSGATLLTGIHLHNELIESISLKGIIGGVALLFLYASLVYFSLFTLKDYALISLTLSLIIYGLSDVIFYGKNTTTVWVVTYCLSILLVKRNNNREAP</sequence>
<reference evidence="10" key="3">
    <citation type="submission" date="2023-07" db="EMBL/GenBank/DDBJ databases">
        <title>Identification of Pectobacterium versatile causing blackleg of potato from New York State with a whole genome sequencing approach.</title>
        <authorList>
            <person name="Ma X."/>
            <person name="Swingle B."/>
        </authorList>
    </citation>
    <scope>NUCLEOTIDE SEQUENCE [LARGE SCALE GENOMIC DNA]</scope>
    <source>
        <strain evidence="10">NY1588A</strain>
    </source>
</reference>
<reference evidence="7 9" key="1">
    <citation type="journal article" date="2012" name="J. Bacteriol.">
        <title>Genome sequence of Pectobacterium sp. strain SCC3193.</title>
        <authorList>
            <person name="Koskinen J.P."/>
            <person name="Laine P."/>
            <person name="Niemi O."/>
            <person name="Nykyri J."/>
            <person name="Harjunpaa H."/>
            <person name="Auvinen P."/>
            <person name="Paulin L."/>
            <person name="Pirhonen M."/>
            <person name="Palva T."/>
            <person name="Holm L."/>
        </authorList>
    </citation>
    <scope>NUCLEOTIDE SEQUENCE [LARGE SCALE GENOMIC DNA]</scope>
    <source>
        <strain evidence="7 9">SCC3193</strain>
    </source>
</reference>
<dbReference type="Proteomes" id="UP000008044">
    <property type="component" value="Chromosome"/>
</dbReference>
<evidence type="ECO:0000256" key="4">
    <source>
        <dbReference type="ARBA" id="ARBA00023136"/>
    </source>
</evidence>
<dbReference type="InterPro" id="IPR007016">
    <property type="entry name" value="O-antigen_ligase-rel_domated"/>
</dbReference>
<dbReference type="KEGG" id="pec:W5S_4526"/>
<feature type="transmembrane region" description="Helical" evidence="5">
    <location>
        <begin position="126"/>
        <end position="144"/>
    </location>
</feature>
<dbReference type="EMBL" id="CP003415">
    <property type="protein sequence ID" value="AFI92572.1"/>
    <property type="molecule type" value="Genomic_DNA"/>
</dbReference>
<dbReference type="OMA" id="MHNEFLE"/>
<evidence type="ECO:0000313" key="10">
    <source>
        <dbReference type="Proteomes" id="UP001194579"/>
    </source>
</evidence>
<name>A0A0H3IEQ6_PECPM</name>
<gene>
    <name evidence="7" type="ordered locus">W5S_4526</name>
    <name evidence="8" type="ORF">F6Q06_14115</name>
</gene>
<dbReference type="AlphaFoldDB" id="A0A0H3IEQ6"/>
<evidence type="ECO:0000313" key="9">
    <source>
        <dbReference type="Proteomes" id="UP000008044"/>
    </source>
</evidence>
<feature type="transmembrane region" description="Helical" evidence="5">
    <location>
        <begin position="12"/>
        <end position="30"/>
    </location>
</feature>
<protein>
    <submittedName>
        <fullName evidence="7">Lipid A-core:surface polymer ligase WaaL</fullName>
    </submittedName>
    <submittedName>
        <fullName evidence="8">O-antigen ligase family protein</fullName>
    </submittedName>
</protein>
<dbReference type="Proteomes" id="UP001194579">
    <property type="component" value="Unassembled WGS sequence"/>
</dbReference>
<reference evidence="7" key="2">
    <citation type="submission" date="2012-03" db="EMBL/GenBank/DDBJ databases">
        <authorList>
            <person name="Koskinen P."/>
            <person name="Laine P."/>
            <person name="Niemi O."/>
            <person name="Nykyri J."/>
            <person name="Harjunpaa H."/>
            <person name="Auvinen P."/>
            <person name="Paulin L."/>
            <person name="Pirhonen M."/>
            <person name="Palva T."/>
            <person name="Holm L."/>
        </authorList>
    </citation>
    <scope>NUCLEOTIDE SEQUENCE</scope>
    <source>
        <strain evidence="7">SCC3193</strain>
    </source>
</reference>
<evidence type="ECO:0000256" key="5">
    <source>
        <dbReference type="SAM" id="Phobius"/>
    </source>
</evidence>
<dbReference type="GO" id="GO:0016874">
    <property type="term" value="F:ligase activity"/>
    <property type="evidence" value="ECO:0007669"/>
    <property type="project" value="UniProtKB-KW"/>
</dbReference>
<keyword evidence="2 5" id="KW-0812">Transmembrane</keyword>
<dbReference type="RefSeq" id="WP_014701951.1">
    <property type="nucleotide sequence ID" value="NC_017845.1"/>
</dbReference>
<dbReference type="eggNOG" id="COG3307">
    <property type="taxonomic scope" value="Bacteria"/>
</dbReference>
<evidence type="ECO:0000313" key="7">
    <source>
        <dbReference type="EMBL" id="AFI92572.1"/>
    </source>
</evidence>
<reference evidence="8" key="4">
    <citation type="submission" date="2024-05" db="EMBL/GenBank/DDBJ databases">
        <title>Identification of Pectobacterium versatile causing blackleg of potato from New York State with a whole genome sequencing approach.</title>
        <authorList>
            <person name="Ma X."/>
            <person name="Swingle B."/>
        </authorList>
    </citation>
    <scope>NUCLEOTIDE SEQUENCE</scope>
    <source>
        <strain evidence="8">NY1588A</strain>
    </source>
</reference>
<keyword evidence="4 5" id="KW-0472">Membrane</keyword>
<dbReference type="PANTHER" id="PTHR37422">
    <property type="entry name" value="TEICHURONIC ACID BIOSYNTHESIS PROTEIN TUAE"/>
    <property type="match status" value="1"/>
</dbReference>
<comment type="subcellular location">
    <subcellularLocation>
        <location evidence="1">Membrane</location>
        <topology evidence="1">Multi-pass membrane protein</topology>
    </subcellularLocation>
</comment>
<feature type="transmembrane region" description="Helical" evidence="5">
    <location>
        <begin position="36"/>
        <end position="53"/>
    </location>
</feature>
<dbReference type="PANTHER" id="PTHR37422:SF17">
    <property type="entry name" value="O-ANTIGEN LIGASE"/>
    <property type="match status" value="1"/>
</dbReference>
<keyword evidence="10" id="KW-1185">Reference proteome</keyword>
<feature type="transmembrane region" description="Helical" evidence="5">
    <location>
        <begin position="337"/>
        <end position="356"/>
    </location>
</feature>
<dbReference type="InterPro" id="IPR051533">
    <property type="entry name" value="WaaL-like"/>
</dbReference>
<evidence type="ECO:0000256" key="1">
    <source>
        <dbReference type="ARBA" id="ARBA00004141"/>
    </source>
</evidence>
<feature type="transmembrane region" description="Helical" evidence="5">
    <location>
        <begin position="207"/>
        <end position="223"/>
    </location>
</feature>
<feature type="transmembrane region" description="Helical" evidence="5">
    <location>
        <begin position="388"/>
        <end position="405"/>
    </location>
</feature>
<dbReference type="HOGENOM" id="CLU_054167_0_0_6"/>
<dbReference type="GO" id="GO:0016020">
    <property type="term" value="C:membrane"/>
    <property type="evidence" value="ECO:0007669"/>
    <property type="project" value="UniProtKB-SubCell"/>
</dbReference>
<keyword evidence="3 5" id="KW-1133">Transmembrane helix</keyword>
<dbReference type="STRING" id="1905730.W5S_4526"/>
<dbReference type="EMBL" id="WABS01000027">
    <property type="protein sequence ID" value="MBI0555615.1"/>
    <property type="molecule type" value="Genomic_DNA"/>
</dbReference>
<keyword evidence="7" id="KW-0436">Ligase</keyword>
<feature type="transmembrane region" description="Helical" evidence="5">
    <location>
        <begin position="156"/>
        <end position="177"/>
    </location>
</feature>
<feature type="transmembrane region" description="Helical" evidence="5">
    <location>
        <begin position="98"/>
        <end position="114"/>
    </location>
</feature>
<evidence type="ECO:0000256" key="2">
    <source>
        <dbReference type="ARBA" id="ARBA00022692"/>
    </source>
</evidence>
<evidence type="ECO:0000259" key="6">
    <source>
        <dbReference type="Pfam" id="PF04932"/>
    </source>
</evidence>
<accession>A0A0H3IEQ6</accession>
<proteinExistence type="predicted"/>
<feature type="transmembrane region" description="Helical" evidence="5">
    <location>
        <begin position="184"/>
        <end position="201"/>
    </location>
</feature>
<feature type="transmembrane region" description="Helical" evidence="5">
    <location>
        <begin position="62"/>
        <end position="78"/>
    </location>
</feature>
<feature type="domain" description="O-antigen ligase-related" evidence="6">
    <location>
        <begin position="192"/>
        <end position="344"/>
    </location>
</feature>
<organism evidence="7 9">
    <name type="scientific">Pectobacterium parmentieri</name>
    <dbReference type="NCBI Taxonomy" id="1905730"/>
    <lineage>
        <taxon>Bacteria</taxon>
        <taxon>Pseudomonadati</taxon>
        <taxon>Pseudomonadota</taxon>
        <taxon>Gammaproteobacteria</taxon>
        <taxon>Enterobacterales</taxon>
        <taxon>Pectobacteriaceae</taxon>
        <taxon>Pectobacterium</taxon>
    </lineage>
</organism>
<evidence type="ECO:0000256" key="3">
    <source>
        <dbReference type="ARBA" id="ARBA00022989"/>
    </source>
</evidence>
<dbReference type="PATRIC" id="fig|1166016.3.peg.4590"/>